<sequence>MTTQAISDYLTKQLFIEGNIVTYRSLSRQFSIHVNEAKNELARYHHDAPYQSQKCLATFLLSGIPRRQDGHNYDEDVDMDGIRNPIQEEEEGEEVPQTTITIVNERDLEAAKASYAEIMTIHMYSISPAPIHDAGLICTPTETVQNTDREKGPSFSVKLGRIVGKGIKMGASKKKILPIAGPSKLKAPEPKSLAKTESKEATTIAAPDKGKEKPKVTGNGKLQFFSKSKEPAKAAKNEETSAVDTRKKMFFSKPAPVNAPAVAMEVDPVVKSEAVESVAVPTEKTGPSRGVKRKSSVGLQRKEKSSENVTPPAVDTNSTRARRRVLLSDDESDTAAPKPARRKSRVSYNTESNENSEAEREAMALMDIDDDQVERVSRVPSTRASSNELEADDGDGEGASSGTQDEDVSMEDEAPVKPKRMRKPKIVIPVGRNGLNKRKVTKTRRTMDANGYMHKEDYSDWESVEEGDEPEPEPVKAKGKAKAKVAVKEEEEGEDSVPPPPRIVKEKTKEKEPAPVKKAPAKPAATKTKPSGKGVSVKGKQQTLNFFGSKKT</sequence>
<reference evidence="6" key="1">
    <citation type="submission" date="2020-11" db="EMBL/GenBank/DDBJ databases">
        <authorList>
            <consortium name="DOE Joint Genome Institute"/>
            <person name="Ahrendt S."/>
            <person name="Riley R."/>
            <person name="Andreopoulos W."/>
            <person name="Labutti K."/>
            <person name="Pangilinan J."/>
            <person name="Ruiz-Duenas F.J."/>
            <person name="Barrasa J.M."/>
            <person name="Sanchez-Garcia M."/>
            <person name="Camarero S."/>
            <person name="Miyauchi S."/>
            <person name="Serrano A."/>
            <person name="Linde D."/>
            <person name="Babiker R."/>
            <person name="Drula E."/>
            <person name="Ayuso-Fernandez I."/>
            <person name="Pacheco R."/>
            <person name="Padilla G."/>
            <person name="Ferreira P."/>
            <person name="Barriuso J."/>
            <person name="Kellner H."/>
            <person name="Castanera R."/>
            <person name="Alfaro M."/>
            <person name="Ramirez L."/>
            <person name="Pisabarro A.G."/>
            <person name="Kuo A."/>
            <person name="Tritt A."/>
            <person name="Lipzen A."/>
            <person name="He G."/>
            <person name="Yan M."/>
            <person name="Ng V."/>
            <person name="Cullen D."/>
            <person name="Martin F."/>
            <person name="Rosso M.-N."/>
            <person name="Henrissat B."/>
            <person name="Hibbett D."/>
            <person name="Martinez A.T."/>
            <person name="Grigoriev I.V."/>
        </authorList>
    </citation>
    <scope>NUCLEOTIDE SEQUENCE</scope>
    <source>
        <strain evidence="6">CIRM-BRFM 674</strain>
    </source>
</reference>
<evidence type="ECO:0000256" key="1">
    <source>
        <dbReference type="ARBA" id="ARBA00004123"/>
    </source>
</evidence>
<dbReference type="InterPro" id="IPR041913">
    <property type="entry name" value="POLD3_sf"/>
</dbReference>
<feature type="compositionally biased region" description="Low complexity" evidence="5">
    <location>
        <begin position="516"/>
        <end position="543"/>
    </location>
</feature>
<feature type="compositionally biased region" description="Basic and acidic residues" evidence="5">
    <location>
        <begin position="503"/>
        <end position="515"/>
    </location>
</feature>
<dbReference type="PANTHER" id="PTHR17598">
    <property type="entry name" value="DNA POLYMERASE DELTA SUBUNIT 3"/>
    <property type="match status" value="1"/>
</dbReference>
<dbReference type="GO" id="GO:0043625">
    <property type="term" value="C:delta DNA polymerase complex"/>
    <property type="evidence" value="ECO:0007669"/>
    <property type="project" value="InterPro"/>
</dbReference>
<dbReference type="PANTHER" id="PTHR17598:SF13">
    <property type="entry name" value="DNA POLYMERASE DELTA SUBUNIT 3"/>
    <property type="match status" value="1"/>
</dbReference>
<feature type="region of interest" description="Disordered" evidence="5">
    <location>
        <begin position="181"/>
        <end position="219"/>
    </location>
</feature>
<dbReference type="EMBL" id="MU155164">
    <property type="protein sequence ID" value="KAF9482550.1"/>
    <property type="molecule type" value="Genomic_DNA"/>
</dbReference>
<evidence type="ECO:0000313" key="6">
    <source>
        <dbReference type="EMBL" id="KAF9482550.1"/>
    </source>
</evidence>
<dbReference type="AlphaFoldDB" id="A0A9P5Z9A2"/>
<dbReference type="Pfam" id="PF09507">
    <property type="entry name" value="CDC27"/>
    <property type="match status" value="1"/>
</dbReference>
<gene>
    <name evidence="6" type="ORF">BDN70DRAFT_929929</name>
</gene>
<accession>A0A9P5Z9A2</accession>
<proteinExistence type="predicted"/>
<keyword evidence="4" id="KW-0539">Nucleus</keyword>
<feature type="compositionally biased region" description="Basic residues" evidence="5">
    <location>
        <begin position="435"/>
        <end position="444"/>
    </location>
</feature>
<feature type="compositionally biased region" description="Acidic residues" evidence="5">
    <location>
        <begin position="404"/>
        <end position="413"/>
    </location>
</feature>
<feature type="region of interest" description="Disordered" evidence="5">
    <location>
        <begin position="276"/>
        <end position="552"/>
    </location>
</feature>
<evidence type="ECO:0000256" key="3">
    <source>
        <dbReference type="ARBA" id="ARBA00022705"/>
    </source>
</evidence>
<dbReference type="Gene3D" id="3.90.1030.20">
    <property type="entry name" value="DNA polymerase delta, p66 (Cdc27) subunit, wHTH domain"/>
    <property type="match status" value="1"/>
</dbReference>
<evidence type="ECO:0000256" key="2">
    <source>
        <dbReference type="ARBA" id="ARBA00017589"/>
    </source>
</evidence>
<dbReference type="InterPro" id="IPR019038">
    <property type="entry name" value="POLD3"/>
</dbReference>
<dbReference type="GO" id="GO:1904161">
    <property type="term" value="P:DNA synthesis involved in UV-damage excision repair"/>
    <property type="evidence" value="ECO:0007669"/>
    <property type="project" value="TreeGrafter"/>
</dbReference>
<feature type="compositionally biased region" description="Polar residues" evidence="5">
    <location>
        <begin position="379"/>
        <end position="388"/>
    </location>
</feature>
<comment type="subcellular location">
    <subcellularLocation>
        <location evidence="1">Nucleus</location>
    </subcellularLocation>
</comment>
<evidence type="ECO:0000256" key="5">
    <source>
        <dbReference type="SAM" id="MobiDB-lite"/>
    </source>
</evidence>
<protein>
    <recommendedName>
        <fullName evidence="2">DNA polymerase delta subunit 3</fullName>
    </recommendedName>
</protein>
<feature type="compositionally biased region" description="Acidic residues" evidence="5">
    <location>
        <begin position="459"/>
        <end position="472"/>
    </location>
</feature>
<dbReference type="Proteomes" id="UP000807469">
    <property type="component" value="Unassembled WGS sequence"/>
</dbReference>
<dbReference type="OrthoDB" id="514823at2759"/>
<organism evidence="6 7">
    <name type="scientific">Pholiota conissans</name>
    <dbReference type="NCBI Taxonomy" id="109636"/>
    <lineage>
        <taxon>Eukaryota</taxon>
        <taxon>Fungi</taxon>
        <taxon>Dikarya</taxon>
        <taxon>Basidiomycota</taxon>
        <taxon>Agaricomycotina</taxon>
        <taxon>Agaricomycetes</taxon>
        <taxon>Agaricomycetidae</taxon>
        <taxon>Agaricales</taxon>
        <taxon>Agaricineae</taxon>
        <taxon>Strophariaceae</taxon>
        <taxon>Pholiota</taxon>
    </lineage>
</organism>
<name>A0A9P5Z9A2_9AGAR</name>
<comment type="caution">
    <text evidence="6">The sequence shown here is derived from an EMBL/GenBank/DDBJ whole genome shotgun (WGS) entry which is preliminary data.</text>
</comment>
<dbReference type="GO" id="GO:0006297">
    <property type="term" value="P:nucleotide-excision repair, DNA gap filling"/>
    <property type="evidence" value="ECO:0007669"/>
    <property type="project" value="TreeGrafter"/>
</dbReference>
<evidence type="ECO:0000256" key="4">
    <source>
        <dbReference type="ARBA" id="ARBA00023242"/>
    </source>
</evidence>
<dbReference type="GO" id="GO:0006271">
    <property type="term" value="P:DNA strand elongation involved in DNA replication"/>
    <property type="evidence" value="ECO:0007669"/>
    <property type="project" value="TreeGrafter"/>
</dbReference>
<evidence type="ECO:0000313" key="7">
    <source>
        <dbReference type="Proteomes" id="UP000807469"/>
    </source>
</evidence>
<keyword evidence="3" id="KW-0235">DNA replication</keyword>
<keyword evidence="7" id="KW-1185">Reference proteome</keyword>
<feature type="compositionally biased region" description="Basic and acidic residues" evidence="5">
    <location>
        <begin position="186"/>
        <end position="200"/>
    </location>
</feature>
<dbReference type="GO" id="GO:0003887">
    <property type="term" value="F:DNA-directed DNA polymerase activity"/>
    <property type="evidence" value="ECO:0007669"/>
    <property type="project" value="TreeGrafter"/>
</dbReference>